<sequence length="400" mass="44730">MEGGVQAPSLAGRPSRVAVILTEGQASYKVPDNCWSYSVGDRHFRESLSGILCGAAQNPHGFSQLRSHLLLMAGMAENTAAEHPLFTGASCVLVFLSCLGSTLCADVHSLSCNLIIRSPTKAEPLWYEGQCSMDGNVFLSSNNVNKTMPLGNQEKMANATEVWTCLTQWIDRCKQDLRDKVSEIKGDTTKTSGHPTLRVTMLSNHSHEQIIGASCVFNISENYSFILDLKTMKWKLINPVPEDIMKEWKDDKTLMKHLNLFIVECSPKFNEFLNQHEERTRSTTRAPDITQPPPTSQVPYKEVLIPVGLIISIIFIIFLCICVKRMCCPHGGRELQLLKDYCINWHKPQRNEGLEETKGEVPNQRTKMLSQEEDPKTLGGPRRASESVELELQMFSSTGS</sequence>
<dbReference type="AGR" id="RGD:40999559"/>
<reference evidence="14" key="2">
    <citation type="submission" date="2025-08" db="UniProtKB">
        <authorList>
            <consortium name="Ensembl"/>
        </authorList>
    </citation>
    <scope>IDENTIFICATION</scope>
    <source>
        <strain evidence="14">Brown Norway</strain>
    </source>
</reference>
<dbReference type="GO" id="GO:0002486">
    <property type="term" value="P:antigen processing and presentation of endogenous peptide antigen via MHC class I via ER pathway, TAP-independent"/>
    <property type="evidence" value="ECO:0000318"/>
    <property type="project" value="GO_Central"/>
</dbReference>
<dbReference type="GO" id="GO:0006955">
    <property type="term" value="P:immune response"/>
    <property type="evidence" value="ECO:0000318"/>
    <property type="project" value="GO_Central"/>
</dbReference>
<keyword evidence="9" id="KW-0325">Glycoprotein</keyword>
<evidence type="ECO:0000313" key="15">
    <source>
        <dbReference type="Proteomes" id="UP000002494"/>
    </source>
</evidence>
<evidence type="ECO:0000313" key="14">
    <source>
        <dbReference type="Ensembl" id="ENSRNOP00000095629.1"/>
    </source>
</evidence>
<keyword evidence="4" id="KW-1003">Cell membrane</keyword>
<dbReference type="PANTHER" id="PTHR16675">
    <property type="entry name" value="MHC CLASS I-RELATED"/>
    <property type="match status" value="1"/>
</dbReference>
<dbReference type="GO" id="GO:0002860">
    <property type="term" value="P:positive regulation of natural killer cell mediated cytotoxicity directed against tumor cell target"/>
    <property type="evidence" value="ECO:0000315"/>
    <property type="project" value="RGD"/>
</dbReference>
<dbReference type="RGD" id="40999559">
    <property type="gene designation" value="LOC120093164"/>
</dbReference>
<dbReference type="GO" id="GO:0001916">
    <property type="term" value="P:positive regulation of T cell mediated cytotoxicity"/>
    <property type="evidence" value="ECO:0000318"/>
    <property type="project" value="GO_Central"/>
</dbReference>
<organism evidence="14 15">
    <name type="scientific">Rattus norvegicus</name>
    <name type="common">Rat</name>
    <dbReference type="NCBI Taxonomy" id="10116"/>
    <lineage>
        <taxon>Eukaryota</taxon>
        <taxon>Metazoa</taxon>
        <taxon>Chordata</taxon>
        <taxon>Craniata</taxon>
        <taxon>Vertebrata</taxon>
        <taxon>Euteleostomi</taxon>
        <taxon>Mammalia</taxon>
        <taxon>Eutheria</taxon>
        <taxon>Euarchontoglires</taxon>
        <taxon>Glires</taxon>
        <taxon>Rodentia</taxon>
        <taxon>Myomorpha</taxon>
        <taxon>Muroidea</taxon>
        <taxon>Muridae</taxon>
        <taxon>Murinae</taxon>
        <taxon>Rattus</taxon>
    </lineage>
</organism>
<dbReference type="Proteomes" id="UP000002494">
    <property type="component" value="Chromosome 1"/>
</dbReference>
<evidence type="ECO:0000256" key="1">
    <source>
        <dbReference type="ARBA" id="ARBA00002305"/>
    </source>
</evidence>
<dbReference type="SUPFAM" id="SSF54452">
    <property type="entry name" value="MHC antigen-recognition domain"/>
    <property type="match status" value="1"/>
</dbReference>
<evidence type="ECO:0000256" key="10">
    <source>
        <dbReference type="ARBA" id="ARBA00023288"/>
    </source>
</evidence>
<dbReference type="GeneTree" id="ENSGT01120000271825"/>
<keyword evidence="8" id="KW-1015">Disulfide bond</keyword>
<reference evidence="14" key="3">
    <citation type="submission" date="2025-09" db="UniProtKB">
        <authorList>
            <consortium name="Ensembl"/>
        </authorList>
    </citation>
    <scope>IDENTIFICATION</scope>
    <source>
        <strain evidence="14">Brown Norway</strain>
    </source>
</reference>
<dbReference type="InterPro" id="IPR029287">
    <property type="entry name" value="RAE-1"/>
</dbReference>
<feature type="domain" description="Retinoic acid early-inducible protein 1" evidence="13">
    <location>
        <begin position="106"/>
        <end position="278"/>
    </location>
</feature>
<feature type="region of interest" description="Disordered" evidence="11">
    <location>
        <begin position="276"/>
        <end position="295"/>
    </location>
</feature>
<evidence type="ECO:0000256" key="6">
    <source>
        <dbReference type="ARBA" id="ARBA00022729"/>
    </source>
</evidence>
<dbReference type="InterPro" id="IPR037055">
    <property type="entry name" value="MHC_I-like_Ag-recog_sf"/>
</dbReference>
<keyword evidence="7 12" id="KW-0472">Membrane</keyword>
<dbReference type="Pfam" id="PF14586">
    <property type="entry name" value="MHC_I_2"/>
    <property type="match status" value="1"/>
</dbReference>
<dbReference type="GO" id="GO:0005615">
    <property type="term" value="C:extracellular space"/>
    <property type="evidence" value="ECO:0000318"/>
    <property type="project" value="GO_Central"/>
</dbReference>
<feature type="region of interest" description="Disordered" evidence="11">
    <location>
        <begin position="353"/>
        <end position="386"/>
    </location>
</feature>
<proteinExistence type="inferred from homology"/>
<reference evidence="14" key="1">
    <citation type="submission" date="2024-01" db="EMBL/GenBank/DDBJ databases">
        <title>GRCr8: a new rat reference genome assembly contstructed from accurate long reads and long range scaffolding.</title>
        <authorList>
            <person name="Doris P.A."/>
            <person name="Kalbfleisch T."/>
            <person name="Li K."/>
            <person name="Howe K."/>
            <person name="Wood J."/>
        </authorList>
    </citation>
    <scope>NUCLEOTIDE SEQUENCE [LARGE SCALE GENOMIC DNA]</scope>
    <source>
        <strain evidence="14">Brown Norway</strain>
    </source>
</reference>
<evidence type="ECO:0000313" key="17">
    <source>
        <dbReference type="RGD" id="40999559"/>
    </source>
</evidence>
<evidence type="ECO:0000256" key="5">
    <source>
        <dbReference type="ARBA" id="ARBA00022622"/>
    </source>
</evidence>
<dbReference type="GO" id="GO:0045954">
    <property type="term" value="P:positive regulation of natural killer cell mediated cytotoxicity"/>
    <property type="evidence" value="ECO:0000314"/>
    <property type="project" value="RGD"/>
</dbReference>
<gene>
    <name evidence="16" type="primary">Raet1ll1</name>
    <name evidence="14 17" type="synonym">LOC120093164</name>
    <name evidence="16" type="synonym">Rrlt</name>
</gene>
<dbReference type="InterPro" id="IPR050208">
    <property type="entry name" value="MHC_class-I_related"/>
</dbReference>
<comment type="similarity">
    <text evidence="3">Belongs to the NKG2D ligand family.</text>
</comment>
<evidence type="ECO:0000256" key="4">
    <source>
        <dbReference type="ARBA" id="ARBA00022475"/>
    </source>
</evidence>
<evidence type="ECO:0000256" key="8">
    <source>
        <dbReference type="ARBA" id="ARBA00023157"/>
    </source>
</evidence>
<dbReference type="RGD" id="1583663">
    <property type="gene designation" value="Raet1ll1"/>
</dbReference>
<dbReference type="PANTHER" id="PTHR16675:SF64">
    <property type="entry name" value="RETINOIC ACID EARLY TRANSCRIPT 1E"/>
    <property type="match status" value="1"/>
</dbReference>
<keyword evidence="15" id="KW-1185">Reference proteome</keyword>
<evidence type="ECO:0000256" key="2">
    <source>
        <dbReference type="ARBA" id="ARBA00004609"/>
    </source>
</evidence>
<keyword evidence="6" id="KW-0732">Signal</keyword>
<accession>A0A8I6B330</accession>
<comment type="subcellular location">
    <subcellularLocation>
        <location evidence="2">Cell membrane</location>
        <topology evidence="2">Lipid-anchor</topology>
        <topology evidence="2">GPI-anchor</topology>
    </subcellularLocation>
</comment>
<evidence type="ECO:0000256" key="3">
    <source>
        <dbReference type="ARBA" id="ARBA00008353"/>
    </source>
</evidence>
<evidence type="ECO:0000256" key="7">
    <source>
        <dbReference type="ARBA" id="ARBA00023136"/>
    </source>
</evidence>
<dbReference type="Ensembl" id="ENSRNOT00000101208.2">
    <property type="protein sequence ID" value="ENSRNOP00000095629.1"/>
    <property type="gene ID" value="ENSRNOG00000063217.2"/>
</dbReference>
<dbReference type="GO" id="GO:0002476">
    <property type="term" value="P:antigen processing and presentation of endogenous peptide antigen via MHC class Ib"/>
    <property type="evidence" value="ECO:0000318"/>
    <property type="project" value="GO_Central"/>
</dbReference>
<evidence type="ECO:0000313" key="16">
    <source>
        <dbReference type="RGD" id="1583663"/>
    </source>
</evidence>
<keyword evidence="10" id="KW-0449">Lipoprotein</keyword>
<name>A0A8I6B330_RAT</name>
<dbReference type="GO" id="GO:0009897">
    <property type="term" value="C:external side of plasma membrane"/>
    <property type="evidence" value="ECO:0000318"/>
    <property type="project" value="GO_Central"/>
</dbReference>
<dbReference type="FunFam" id="3.30.500.10:FF:000004">
    <property type="entry name" value="Retinoic acid early-inducible protein 1-beta"/>
    <property type="match status" value="1"/>
</dbReference>
<evidence type="ECO:0000256" key="11">
    <source>
        <dbReference type="SAM" id="MobiDB-lite"/>
    </source>
</evidence>
<dbReference type="AGR" id="RGD:1583663"/>
<dbReference type="AlphaFoldDB" id="A0A8I6B330"/>
<evidence type="ECO:0000256" key="12">
    <source>
        <dbReference type="SAM" id="Phobius"/>
    </source>
</evidence>
<keyword evidence="12" id="KW-1133">Transmembrane helix</keyword>
<dbReference type="GO" id="GO:0046703">
    <property type="term" value="F:natural killer cell lectin-like receptor binding"/>
    <property type="evidence" value="ECO:0000353"/>
    <property type="project" value="RGD"/>
</dbReference>
<keyword evidence="12" id="KW-0812">Transmembrane</keyword>
<feature type="transmembrane region" description="Helical" evidence="12">
    <location>
        <begin position="303"/>
        <end position="323"/>
    </location>
</feature>
<evidence type="ECO:0000259" key="13">
    <source>
        <dbReference type="Pfam" id="PF14586"/>
    </source>
</evidence>
<dbReference type="Gene3D" id="3.30.500.10">
    <property type="entry name" value="MHC class I-like antigen recognition-like"/>
    <property type="match status" value="1"/>
</dbReference>
<comment type="function">
    <text evidence="1">Acts as a ligand for KLRK1.</text>
</comment>
<keyword evidence="5" id="KW-0336">GPI-anchor</keyword>
<dbReference type="OrthoDB" id="9531345at2759"/>
<dbReference type="InterPro" id="IPR011162">
    <property type="entry name" value="MHC_I/II-like_Ag-recog"/>
</dbReference>
<evidence type="ECO:0000256" key="9">
    <source>
        <dbReference type="ARBA" id="ARBA00023180"/>
    </source>
</evidence>
<protein>
    <submittedName>
        <fullName evidence="14">Retinoic acid early transcript 1L like 1</fullName>
    </submittedName>
</protein>
<dbReference type="GO" id="GO:0009986">
    <property type="term" value="C:cell surface"/>
    <property type="evidence" value="ECO:0000314"/>
    <property type="project" value="RGD"/>
</dbReference>